<evidence type="ECO:0000259" key="1">
    <source>
        <dbReference type="Pfam" id="PF17921"/>
    </source>
</evidence>
<keyword evidence="3" id="KW-1185">Reference proteome</keyword>
<dbReference type="InterPro" id="IPR041588">
    <property type="entry name" value="Integrase_H2C2"/>
</dbReference>
<dbReference type="PANTHER" id="PTHR37984">
    <property type="entry name" value="PROTEIN CBG26694"/>
    <property type="match status" value="1"/>
</dbReference>
<name>A0AAD5L5Y1_PYTIN</name>
<evidence type="ECO:0000313" key="2">
    <source>
        <dbReference type="EMBL" id="KAJ0390700.1"/>
    </source>
</evidence>
<protein>
    <recommendedName>
        <fullName evidence="1">Integrase zinc-binding domain-containing protein</fullName>
    </recommendedName>
</protein>
<feature type="domain" description="Integrase zinc-binding" evidence="1">
    <location>
        <begin position="39"/>
        <end position="95"/>
    </location>
</feature>
<dbReference type="Gene3D" id="1.10.340.70">
    <property type="match status" value="1"/>
</dbReference>
<dbReference type="AlphaFoldDB" id="A0AAD5L5Y1"/>
<comment type="caution">
    <text evidence="2">The sequence shown here is derived from an EMBL/GenBank/DDBJ whole genome shotgun (WGS) entry which is preliminary data.</text>
</comment>
<dbReference type="InterPro" id="IPR050951">
    <property type="entry name" value="Retrovirus_Pol_polyprotein"/>
</dbReference>
<dbReference type="FunFam" id="1.10.340.70:FF:000001">
    <property type="entry name" value="Retrovirus-related Pol polyprotein from transposon gypsy-like Protein"/>
    <property type="match status" value="1"/>
</dbReference>
<dbReference type="Pfam" id="PF17921">
    <property type="entry name" value="Integrase_H2C2"/>
    <property type="match status" value="1"/>
</dbReference>
<dbReference type="PANTHER" id="PTHR37984:SF5">
    <property type="entry name" value="PROTEIN NYNRIN-LIKE"/>
    <property type="match status" value="1"/>
</dbReference>
<accession>A0AAD5L5Y1</accession>
<dbReference type="EMBL" id="JAKCXM010001740">
    <property type="protein sequence ID" value="KAJ0390700.1"/>
    <property type="molecule type" value="Genomic_DNA"/>
</dbReference>
<evidence type="ECO:0000313" key="3">
    <source>
        <dbReference type="Proteomes" id="UP001209570"/>
    </source>
</evidence>
<proteinExistence type="predicted"/>
<reference evidence="2" key="1">
    <citation type="submission" date="2021-12" db="EMBL/GenBank/DDBJ databases">
        <title>Prjna785345.</title>
        <authorList>
            <person name="Rujirawat T."/>
            <person name="Krajaejun T."/>
        </authorList>
    </citation>
    <scope>NUCLEOTIDE SEQUENCE</scope>
    <source>
        <strain evidence="2">Pi057C3</strain>
    </source>
</reference>
<sequence>MKLFLRGELAVLCARQVANIAKLADQFELDSDELLRLVVPPDMRRDVLHGSHEDYQGGHQGIMRTSDRGRGEYYWPRVFRDVEEHVRACVDCATAEGR</sequence>
<gene>
    <name evidence="2" type="ORF">P43SY_010933</name>
</gene>
<organism evidence="2 3">
    <name type="scientific">Pythium insidiosum</name>
    <name type="common">Pythiosis disease agent</name>
    <dbReference type="NCBI Taxonomy" id="114742"/>
    <lineage>
        <taxon>Eukaryota</taxon>
        <taxon>Sar</taxon>
        <taxon>Stramenopiles</taxon>
        <taxon>Oomycota</taxon>
        <taxon>Peronosporomycetes</taxon>
        <taxon>Pythiales</taxon>
        <taxon>Pythiaceae</taxon>
        <taxon>Pythium</taxon>
    </lineage>
</organism>
<dbReference type="Proteomes" id="UP001209570">
    <property type="component" value="Unassembled WGS sequence"/>
</dbReference>